<evidence type="ECO:0000256" key="6">
    <source>
        <dbReference type="ARBA" id="ARBA00022968"/>
    </source>
</evidence>
<keyword evidence="8" id="KW-0472">Membrane</keyword>
<dbReference type="Proteomes" id="UP000053611">
    <property type="component" value="Unassembled WGS sequence"/>
</dbReference>
<dbReference type="FunFam" id="3.20.20.80:FF:000033">
    <property type="entry name" value="Glucan 1,3-beta-glucosidase A"/>
    <property type="match status" value="1"/>
</dbReference>
<feature type="compositionally biased region" description="Low complexity" evidence="16">
    <location>
        <begin position="57"/>
        <end position="78"/>
    </location>
</feature>
<feature type="compositionally biased region" description="Pro residues" evidence="16">
    <location>
        <begin position="657"/>
        <end position="677"/>
    </location>
</feature>
<dbReference type="GO" id="GO:0005886">
    <property type="term" value="C:plasma membrane"/>
    <property type="evidence" value="ECO:0007669"/>
    <property type="project" value="UniProtKB-SubCell"/>
</dbReference>
<evidence type="ECO:0000256" key="4">
    <source>
        <dbReference type="ARBA" id="ARBA00022692"/>
    </source>
</evidence>
<evidence type="ECO:0000256" key="15">
    <source>
        <dbReference type="ARBA" id="ARBA00041260"/>
    </source>
</evidence>
<evidence type="ECO:0000256" key="7">
    <source>
        <dbReference type="ARBA" id="ARBA00022989"/>
    </source>
</evidence>
<evidence type="ECO:0000256" key="9">
    <source>
        <dbReference type="ARBA" id="ARBA00023180"/>
    </source>
</evidence>
<evidence type="ECO:0000313" key="18">
    <source>
        <dbReference type="EMBL" id="KLT42197.1"/>
    </source>
</evidence>
<keyword evidence="11" id="KW-0961">Cell wall biogenesis/degradation</keyword>
<evidence type="ECO:0000256" key="5">
    <source>
        <dbReference type="ARBA" id="ARBA00022801"/>
    </source>
</evidence>
<dbReference type="GO" id="GO:0009986">
    <property type="term" value="C:cell surface"/>
    <property type="evidence" value="ECO:0007669"/>
    <property type="project" value="TreeGrafter"/>
</dbReference>
<evidence type="ECO:0000256" key="11">
    <source>
        <dbReference type="ARBA" id="ARBA00023316"/>
    </source>
</evidence>
<dbReference type="GO" id="GO:0009251">
    <property type="term" value="P:glucan catabolic process"/>
    <property type="evidence" value="ECO:0007669"/>
    <property type="project" value="TreeGrafter"/>
</dbReference>
<comment type="similarity">
    <text evidence="2">Belongs to the glycosyl hydrolase 5 (cellulase A) family.</text>
</comment>
<dbReference type="OrthoDB" id="62120at2759"/>
<name>A0A0J0XM56_9TREE</name>
<gene>
    <name evidence="18" type="ORF">CC85DRAFT_285786</name>
</gene>
<keyword evidence="19" id="KW-1185">Reference proteome</keyword>
<dbReference type="STRING" id="879819.A0A0J0XM56"/>
<dbReference type="PANTHER" id="PTHR31297:SF34">
    <property type="entry name" value="GLUCAN 1,3-BETA-GLUCOSIDASE 2"/>
    <property type="match status" value="1"/>
</dbReference>
<evidence type="ECO:0000259" key="17">
    <source>
        <dbReference type="Pfam" id="PF00150"/>
    </source>
</evidence>
<sequence>MAEKPYTSPAAARSRKWLWASLVALGVVGIALGVGLGVGLNINKKDADKGAAATTAPAGAVATTVPPANPSTPVTNTTDPVHGGSGGNGSIVTTDLNATFTYINEFGGTWAYDPVNPFNVSGQAQSWTPPLTEEWVWGKDIIRGVNLGGWLVTEPFIVPALYEKYNKATPKAMDEYTLSQAMGANLAKEMEEHYKTFITEKDFADIAAAGLNWVRIPIGFWAIETQGDEPFLAKVSWSYFTKAISWARKYGIRILLDLHSLPGSQNGWNHSGRLGEINWMRGSMGLANAQRSLEYLRSFTQYISQPGIKEVVPMIGLVNEVLYAEVGKDAMGSFYFEAMEMIRGITGSGAGNGPLVAVHDGFQGPANWAGFLSGADRLVLDQHPYLSFTGPNQNPWAQQTRQACGWGGGVNDTSSSWGIIIGGEWSLATNDCGMWLTGVDAVGEYERAYGSCAQFEDYRTWDAGFKQNVLDHALGSMDALQNFFFWTWRIGVSSVRGYAPSPMWHYQLGLEQGYIPKDPRAAGGFCKRSGYCPGCAEFGGTYPASATGGASHAISPAQSAEYGNMAQAIVSPAWIAGSASLLPTLTQTGTPITLAVPAESAQWLSGWANANDRVGAWVPVAGCPYPDTYAGTDPGSMPRALCNANGVGPVVAPAPVPAPTPAPTPAAPVPPVPPAPTDDPSTSAPAPTTAAPTEAPTTPPASSASSA</sequence>
<evidence type="ECO:0000256" key="10">
    <source>
        <dbReference type="ARBA" id="ARBA00023295"/>
    </source>
</evidence>
<dbReference type="Pfam" id="PF00150">
    <property type="entry name" value="Cellulase"/>
    <property type="match status" value="1"/>
</dbReference>
<feature type="compositionally biased region" description="Low complexity" evidence="16">
    <location>
        <begin position="678"/>
        <end position="707"/>
    </location>
</feature>
<evidence type="ECO:0000313" key="19">
    <source>
        <dbReference type="Proteomes" id="UP000053611"/>
    </source>
</evidence>
<dbReference type="EC" id="3.2.1.58" evidence="14"/>
<evidence type="ECO:0000256" key="14">
    <source>
        <dbReference type="ARBA" id="ARBA00038929"/>
    </source>
</evidence>
<accession>A0A0J0XM56</accession>
<keyword evidence="4" id="KW-0812">Transmembrane</keyword>
<dbReference type="EMBL" id="KQ087208">
    <property type="protein sequence ID" value="KLT42197.1"/>
    <property type="molecule type" value="Genomic_DNA"/>
</dbReference>
<proteinExistence type="inferred from homology"/>
<keyword evidence="6" id="KW-0735">Signal-anchor</keyword>
<dbReference type="AlphaFoldDB" id="A0A0J0XM56"/>
<dbReference type="GO" id="GO:0004338">
    <property type="term" value="F:glucan exo-1,3-beta-glucosidase activity"/>
    <property type="evidence" value="ECO:0007669"/>
    <property type="project" value="UniProtKB-EC"/>
</dbReference>
<keyword evidence="10" id="KW-0326">Glycosidase</keyword>
<dbReference type="PANTHER" id="PTHR31297">
    <property type="entry name" value="GLUCAN ENDO-1,6-BETA-GLUCOSIDASE B"/>
    <property type="match status" value="1"/>
</dbReference>
<keyword evidence="3" id="KW-1003">Cell membrane</keyword>
<dbReference type="GeneID" id="28983854"/>
<dbReference type="Gene3D" id="3.20.20.80">
    <property type="entry name" value="Glycosidases"/>
    <property type="match status" value="1"/>
</dbReference>
<comment type="catalytic activity">
    <reaction evidence="12">
        <text>Successive hydrolysis of beta-D-glucose units from the non-reducing ends of (1-&gt;3)-beta-D-glucans, releasing alpha-glucose.</text>
        <dbReference type="EC" id="3.2.1.58"/>
    </reaction>
</comment>
<comment type="subcellular location">
    <subcellularLocation>
        <location evidence="1">Cell membrane</location>
        <topology evidence="1">Single-pass type II membrane protein</topology>
    </subcellularLocation>
</comment>
<dbReference type="SUPFAM" id="SSF51445">
    <property type="entry name" value="(Trans)glycosidases"/>
    <property type="match status" value="1"/>
</dbReference>
<feature type="region of interest" description="Disordered" evidence="16">
    <location>
        <begin position="57"/>
        <end position="87"/>
    </location>
</feature>
<keyword evidence="9" id="KW-0325">Glycoprotein</keyword>
<evidence type="ECO:0000256" key="8">
    <source>
        <dbReference type="ARBA" id="ARBA00023136"/>
    </source>
</evidence>
<protein>
    <recommendedName>
        <fullName evidence="14">glucan 1,3-beta-glucosidase</fullName>
        <ecNumber evidence="14">3.2.1.58</ecNumber>
    </recommendedName>
    <alternativeName>
        <fullName evidence="15">Exo-1,3-beta-glucanase D</fullName>
    </alternativeName>
</protein>
<dbReference type="InterPro" id="IPR001547">
    <property type="entry name" value="Glyco_hydro_5"/>
</dbReference>
<evidence type="ECO:0000256" key="13">
    <source>
        <dbReference type="ARBA" id="ARBA00037126"/>
    </source>
</evidence>
<dbReference type="InterPro" id="IPR017853">
    <property type="entry name" value="GH"/>
</dbReference>
<dbReference type="GO" id="GO:0071555">
    <property type="term" value="P:cell wall organization"/>
    <property type="evidence" value="ECO:0007669"/>
    <property type="project" value="UniProtKB-KW"/>
</dbReference>
<feature type="domain" description="Glycoside hydrolase family 5" evidence="17">
    <location>
        <begin position="189"/>
        <end position="358"/>
    </location>
</feature>
<evidence type="ECO:0000256" key="1">
    <source>
        <dbReference type="ARBA" id="ARBA00004401"/>
    </source>
</evidence>
<reference evidence="18 19" key="1">
    <citation type="submission" date="2015-03" db="EMBL/GenBank/DDBJ databases">
        <title>Genomics and transcriptomics of the oil-accumulating basidiomycete yeast T. oleaginosus allow insights into substrate utilization and the diverse evolutionary trajectories of mating systems in fungi.</title>
        <authorList>
            <consortium name="DOE Joint Genome Institute"/>
            <person name="Kourist R."/>
            <person name="Kracht O."/>
            <person name="Bracharz F."/>
            <person name="Lipzen A."/>
            <person name="Nolan M."/>
            <person name="Ohm R."/>
            <person name="Grigoriev I."/>
            <person name="Sun S."/>
            <person name="Heitman J."/>
            <person name="Bruck T."/>
            <person name="Nowrousian M."/>
        </authorList>
    </citation>
    <scope>NUCLEOTIDE SEQUENCE [LARGE SCALE GENOMIC DNA]</scope>
    <source>
        <strain evidence="18 19">IBC0246</strain>
    </source>
</reference>
<evidence type="ECO:0000256" key="2">
    <source>
        <dbReference type="ARBA" id="ARBA00005641"/>
    </source>
</evidence>
<evidence type="ECO:0000256" key="16">
    <source>
        <dbReference type="SAM" id="MobiDB-lite"/>
    </source>
</evidence>
<evidence type="ECO:0000256" key="12">
    <source>
        <dbReference type="ARBA" id="ARBA00036824"/>
    </source>
</evidence>
<feature type="region of interest" description="Disordered" evidence="16">
    <location>
        <begin position="657"/>
        <end position="707"/>
    </location>
</feature>
<dbReference type="InterPro" id="IPR050386">
    <property type="entry name" value="Glycosyl_hydrolase_5"/>
</dbReference>
<dbReference type="GO" id="GO:0005576">
    <property type="term" value="C:extracellular region"/>
    <property type="evidence" value="ECO:0007669"/>
    <property type="project" value="TreeGrafter"/>
</dbReference>
<keyword evidence="5 18" id="KW-0378">Hydrolase</keyword>
<comment type="function">
    <text evidence="13">Glucosidase involved in the degradation of cellulosic biomass. Active on lichenan.</text>
</comment>
<dbReference type="SMR" id="A0A0J0XM56"/>
<evidence type="ECO:0000256" key="3">
    <source>
        <dbReference type="ARBA" id="ARBA00022475"/>
    </source>
</evidence>
<organism evidence="18 19">
    <name type="scientific">Cutaneotrichosporon oleaginosum</name>
    <dbReference type="NCBI Taxonomy" id="879819"/>
    <lineage>
        <taxon>Eukaryota</taxon>
        <taxon>Fungi</taxon>
        <taxon>Dikarya</taxon>
        <taxon>Basidiomycota</taxon>
        <taxon>Agaricomycotina</taxon>
        <taxon>Tremellomycetes</taxon>
        <taxon>Trichosporonales</taxon>
        <taxon>Trichosporonaceae</taxon>
        <taxon>Cutaneotrichosporon</taxon>
    </lineage>
</organism>
<keyword evidence="7" id="KW-1133">Transmembrane helix</keyword>
<dbReference type="RefSeq" id="XP_018278688.1">
    <property type="nucleotide sequence ID" value="XM_018423251.1"/>
</dbReference>